<proteinExistence type="predicted"/>
<accession>A0A6P5FUB4</accession>
<sequence length="153" mass="15015">MSSASVSSSSSSRVPASALSSQIGIALDGAALSCAAKLHGDTREKLSCSNGSGEGGGGGMGRVGDLLTQRHAPPRPPRQPALPPPPPPPSSTPTTTSSASASLSSSSRVPATALSSRIGIALDRAALPCAAKLRGGTRDTGIACARARARSCA</sequence>
<dbReference type="RefSeq" id="XP_020099539.1">
    <property type="nucleotide sequence ID" value="XM_020243950.1"/>
</dbReference>
<name>A0A6P5FUB4_ANACO</name>
<gene>
    <name evidence="3" type="primary">LOC109717983</name>
</gene>
<dbReference type="Proteomes" id="UP000515123">
    <property type="component" value="Linkage group 12"/>
</dbReference>
<feature type="region of interest" description="Disordered" evidence="1">
    <location>
        <begin position="41"/>
        <end position="110"/>
    </location>
</feature>
<feature type="compositionally biased region" description="Low complexity" evidence="1">
    <location>
        <begin position="92"/>
        <end position="110"/>
    </location>
</feature>
<protein>
    <submittedName>
        <fullName evidence="3">CASP-like protein 4A2</fullName>
    </submittedName>
</protein>
<evidence type="ECO:0000313" key="3">
    <source>
        <dbReference type="RefSeq" id="XP_020099539.1"/>
    </source>
</evidence>
<evidence type="ECO:0000313" key="2">
    <source>
        <dbReference type="Proteomes" id="UP000515123"/>
    </source>
</evidence>
<evidence type="ECO:0000256" key="1">
    <source>
        <dbReference type="SAM" id="MobiDB-lite"/>
    </source>
</evidence>
<keyword evidence="2" id="KW-1185">Reference proteome</keyword>
<dbReference type="GeneID" id="109717983"/>
<feature type="compositionally biased region" description="Pro residues" evidence="1">
    <location>
        <begin position="74"/>
        <end position="91"/>
    </location>
</feature>
<organism evidence="2 3">
    <name type="scientific">Ananas comosus</name>
    <name type="common">Pineapple</name>
    <name type="synonym">Ananas ananas</name>
    <dbReference type="NCBI Taxonomy" id="4615"/>
    <lineage>
        <taxon>Eukaryota</taxon>
        <taxon>Viridiplantae</taxon>
        <taxon>Streptophyta</taxon>
        <taxon>Embryophyta</taxon>
        <taxon>Tracheophyta</taxon>
        <taxon>Spermatophyta</taxon>
        <taxon>Magnoliopsida</taxon>
        <taxon>Liliopsida</taxon>
        <taxon>Poales</taxon>
        <taxon>Bromeliaceae</taxon>
        <taxon>Bromelioideae</taxon>
        <taxon>Ananas</taxon>
    </lineage>
</organism>
<feature type="compositionally biased region" description="Gly residues" evidence="1">
    <location>
        <begin position="52"/>
        <end position="62"/>
    </location>
</feature>
<reference evidence="3" key="2">
    <citation type="submission" date="2025-08" db="UniProtKB">
        <authorList>
            <consortium name="RefSeq"/>
        </authorList>
    </citation>
    <scope>IDENTIFICATION</scope>
    <source>
        <tissue evidence="3">Leaf</tissue>
    </source>
</reference>
<dbReference type="AlphaFoldDB" id="A0A6P5FUB4"/>
<reference evidence="2" key="1">
    <citation type="journal article" date="2015" name="Nat. Genet.">
        <title>The pineapple genome and the evolution of CAM photosynthesis.</title>
        <authorList>
            <person name="Ming R."/>
            <person name="VanBuren R."/>
            <person name="Wai C.M."/>
            <person name="Tang H."/>
            <person name="Schatz M.C."/>
            <person name="Bowers J.E."/>
            <person name="Lyons E."/>
            <person name="Wang M.L."/>
            <person name="Chen J."/>
            <person name="Biggers E."/>
            <person name="Zhang J."/>
            <person name="Huang L."/>
            <person name="Zhang L."/>
            <person name="Miao W."/>
            <person name="Zhang J."/>
            <person name="Ye Z."/>
            <person name="Miao C."/>
            <person name="Lin Z."/>
            <person name="Wang H."/>
            <person name="Zhou H."/>
            <person name="Yim W.C."/>
            <person name="Priest H.D."/>
            <person name="Zheng C."/>
            <person name="Woodhouse M."/>
            <person name="Edger P.P."/>
            <person name="Guyot R."/>
            <person name="Guo H.B."/>
            <person name="Guo H."/>
            <person name="Zheng G."/>
            <person name="Singh R."/>
            <person name="Sharma A."/>
            <person name="Min X."/>
            <person name="Zheng Y."/>
            <person name="Lee H."/>
            <person name="Gurtowski J."/>
            <person name="Sedlazeck F.J."/>
            <person name="Harkess A."/>
            <person name="McKain M.R."/>
            <person name="Liao Z."/>
            <person name="Fang J."/>
            <person name="Liu J."/>
            <person name="Zhang X."/>
            <person name="Zhang Q."/>
            <person name="Hu W."/>
            <person name="Qin Y."/>
            <person name="Wang K."/>
            <person name="Chen L.Y."/>
            <person name="Shirley N."/>
            <person name="Lin Y.R."/>
            <person name="Liu L.Y."/>
            <person name="Hernandez A.G."/>
            <person name="Wright C.L."/>
            <person name="Bulone V."/>
            <person name="Tuskan G.A."/>
            <person name="Heath K."/>
            <person name="Zee F."/>
            <person name="Moore P.H."/>
            <person name="Sunkar R."/>
            <person name="Leebens-Mack J.H."/>
            <person name="Mockler T."/>
            <person name="Bennetzen J.L."/>
            <person name="Freeling M."/>
            <person name="Sankoff D."/>
            <person name="Paterson A.H."/>
            <person name="Zhu X."/>
            <person name="Yang X."/>
            <person name="Smith J.A."/>
            <person name="Cushman J.C."/>
            <person name="Paull R.E."/>
            <person name="Yu Q."/>
        </authorList>
    </citation>
    <scope>NUCLEOTIDE SEQUENCE [LARGE SCALE GENOMIC DNA]</scope>
    <source>
        <strain evidence="2">cv. F153</strain>
    </source>
</reference>